<evidence type="ECO:0000259" key="7">
    <source>
        <dbReference type="Pfam" id="PF24986"/>
    </source>
</evidence>
<sequence length="175" mass="18904">MATLDQAELVTIGRIERSFGVRGEARVRSLSDVPGRFDHLHEVTLVAPNGKSLVTRVTHVRSGGPTLIVGFDAFTTPEQVAEFRGGLVQVPRGDSPALPTDHYYQCDLIGMVVQDEAGTVLGRLEDVLAFAENQAFLVRQDGKELLIPAAKQLVIAVDVAGRVMTVRLPEGFGDL</sequence>
<dbReference type="NCBIfam" id="TIGR02273">
    <property type="entry name" value="16S_RimM"/>
    <property type="match status" value="1"/>
</dbReference>
<dbReference type="InterPro" id="IPR009000">
    <property type="entry name" value="Transl_B-barrel_sf"/>
</dbReference>
<keyword evidence="9" id="KW-1185">Reference proteome</keyword>
<dbReference type="Proteomes" id="UP000675880">
    <property type="component" value="Unassembled WGS sequence"/>
</dbReference>
<dbReference type="InterPro" id="IPR056792">
    <property type="entry name" value="PRC_RimM"/>
</dbReference>
<name>A0ABN7MFE2_9BACT</name>
<comment type="subunit">
    <text evidence="5">Binds ribosomal protein uS19.</text>
</comment>
<dbReference type="InterPro" id="IPR011033">
    <property type="entry name" value="PRC_barrel-like_sf"/>
</dbReference>
<evidence type="ECO:0000256" key="1">
    <source>
        <dbReference type="ARBA" id="ARBA00022490"/>
    </source>
</evidence>
<keyword evidence="4 5" id="KW-0143">Chaperone</keyword>
<evidence type="ECO:0000256" key="4">
    <source>
        <dbReference type="ARBA" id="ARBA00023186"/>
    </source>
</evidence>
<comment type="similarity">
    <text evidence="5">Belongs to the RimM family.</text>
</comment>
<proteinExistence type="inferred from homology"/>
<dbReference type="SUPFAM" id="SSF50346">
    <property type="entry name" value="PRC-barrel domain"/>
    <property type="match status" value="1"/>
</dbReference>
<keyword evidence="2 5" id="KW-0690">Ribosome biogenesis</keyword>
<comment type="domain">
    <text evidence="5">The PRC barrel domain binds ribosomal protein uS19.</text>
</comment>
<evidence type="ECO:0000256" key="3">
    <source>
        <dbReference type="ARBA" id="ARBA00022552"/>
    </source>
</evidence>
<organism evidence="8 9">
    <name type="scientific">Nitrospira defluvii</name>
    <dbReference type="NCBI Taxonomy" id="330214"/>
    <lineage>
        <taxon>Bacteria</taxon>
        <taxon>Pseudomonadati</taxon>
        <taxon>Nitrospirota</taxon>
        <taxon>Nitrospiria</taxon>
        <taxon>Nitrospirales</taxon>
        <taxon>Nitrospiraceae</taxon>
        <taxon>Nitrospira</taxon>
    </lineage>
</organism>
<dbReference type="PANTHER" id="PTHR33692">
    <property type="entry name" value="RIBOSOME MATURATION FACTOR RIMM"/>
    <property type="match status" value="1"/>
</dbReference>
<dbReference type="Pfam" id="PF24986">
    <property type="entry name" value="PRC_RimM"/>
    <property type="match status" value="1"/>
</dbReference>
<accession>A0ABN7MFE2</accession>
<evidence type="ECO:0000313" key="8">
    <source>
        <dbReference type="EMBL" id="CAE6803386.1"/>
    </source>
</evidence>
<dbReference type="InterPro" id="IPR002676">
    <property type="entry name" value="RimM_N"/>
</dbReference>
<evidence type="ECO:0000313" key="9">
    <source>
        <dbReference type="Proteomes" id="UP000675880"/>
    </source>
</evidence>
<comment type="function">
    <text evidence="5">An accessory protein needed during the final step in the assembly of 30S ribosomal subunit, possibly for assembly of the head region. Essential for efficient processing of 16S rRNA. May be needed both before and after RbfA during the maturation of 16S rRNA. It has affinity for free ribosomal 30S subunits but not for 70S ribosomes.</text>
</comment>
<evidence type="ECO:0000256" key="2">
    <source>
        <dbReference type="ARBA" id="ARBA00022517"/>
    </source>
</evidence>
<keyword evidence="1 5" id="KW-0963">Cytoplasm</keyword>
<dbReference type="SUPFAM" id="SSF50447">
    <property type="entry name" value="Translation proteins"/>
    <property type="match status" value="1"/>
</dbReference>
<gene>
    <name evidence="5 8" type="primary">rimM</name>
    <name evidence="8" type="ORF">NSPZN2_80175</name>
</gene>
<dbReference type="InterPro" id="IPR011961">
    <property type="entry name" value="RimM"/>
</dbReference>
<protein>
    <recommendedName>
        <fullName evidence="5">Ribosome maturation factor RimM</fullName>
    </recommendedName>
</protein>
<evidence type="ECO:0000256" key="5">
    <source>
        <dbReference type="HAMAP-Rule" id="MF_00014"/>
    </source>
</evidence>
<dbReference type="Gene3D" id="2.40.30.60">
    <property type="entry name" value="RimM"/>
    <property type="match status" value="1"/>
</dbReference>
<comment type="caution">
    <text evidence="8">The sequence shown here is derived from an EMBL/GenBank/DDBJ whole genome shotgun (WGS) entry which is preliminary data.</text>
</comment>
<reference evidence="8 9" key="1">
    <citation type="submission" date="2021-02" db="EMBL/GenBank/DDBJ databases">
        <authorList>
            <person name="Han P."/>
        </authorList>
    </citation>
    <scope>NUCLEOTIDE SEQUENCE [LARGE SCALE GENOMIC DNA]</scope>
    <source>
        <strain evidence="8">Candidatus Nitrospira sp. ZN2</strain>
    </source>
</reference>
<dbReference type="Pfam" id="PF01782">
    <property type="entry name" value="RimM"/>
    <property type="match status" value="1"/>
</dbReference>
<feature type="domain" description="Ribosome maturation factor RimM PRC barrel" evidence="7">
    <location>
        <begin position="107"/>
        <end position="172"/>
    </location>
</feature>
<keyword evidence="3 5" id="KW-0698">rRNA processing</keyword>
<dbReference type="Gene3D" id="2.30.30.240">
    <property type="entry name" value="PRC-barrel domain"/>
    <property type="match status" value="1"/>
</dbReference>
<feature type="domain" description="RimM N-terminal" evidence="6">
    <location>
        <begin position="11"/>
        <end position="92"/>
    </location>
</feature>
<dbReference type="EMBL" id="CAJNBJ010000021">
    <property type="protein sequence ID" value="CAE6803386.1"/>
    <property type="molecule type" value="Genomic_DNA"/>
</dbReference>
<dbReference type="HAMAP" id="MF_00014">
    <property type="entry name" value="Ribosome_mat_RimM"/>
    <property type="match status" value="1"/>
</dbReference>
<evidence type="ECO:0000259" key="6">
    <source>
        <dbReference type="Pfam" id="PF01782"/>
    </source>
</evidence>
<dbReference type="InterPro" id="IPR036976">
    <property type="entry name" value="RimM_N_sf"/>
</dbReference>
<dbReference type="RefSeq" id="WP_213044331.1">
    <property type="nucleotide sequence ID" value="NZ_CAJNBJ010000021.1"/>
</dbReference>
<dbReference type="PANTHER" id="PTHR33692:SF1">
    <property type="entry name" value="RIBOSOME MATURATION FACTOR RIMM"/>
    <property type="match status" value="1"/>
</dbReference>
<comment type="subcellular location">
    <subcellularLocation>
        <location evidence="5">Cytoplasm</location>
    </subcellularLocation>
</comment>